<comment type="caution">
    <text evidence="1">The sequence shown here is derived from an EMBL/GenBank/DDBJ whole genome shotgun (WGS) entry which is preliminary data.</text>
</comment>
<name>A0A163PU88_9BACL</name>
<accession>A0A163PU88</accession>
<gene>
    <name evidence="1" type="ORF">AWM68_13630</name>
</gene>
<organism evidence="1 2">
    <name type="scientific">Fictibacillus phosphorivorans</name>
    <dbReference type="NCBI Taxonomy" id="1221500"/>
    <lineage>
        <taxon>Bacteria</taxon>
        <taxon>Bacillati</taxon>
        <taxon>Bacillota</taxon>
        <taxon>Bacilli</taxon>
        <taxon>Bacillales</taxon>
        <taxon>Fictibacillaceae</taxon>
        <taxon>Fictibacillus</taxon>
    </lineage>
</organism>
<dbReference type="EMBL" id="LRFC01000038">
    <property type="protein sequence ID" value="KZE64142.1"/>
    <property type="molecule type" value="Genomic_DNA"/>
</dbReference>
<keyword evidence="2" id="KW-1185">Reference proteome</keyword>
<protein>
    <submittedName>
        <fullName evidence="1">ABC transporter</fullName>
    </submittedName>
</protein>
<evidence type="ECO:0000313" key="1">
    <source>
        <dbReference type="EMBL" id="KZE64142.1"/>
    </source>
</evidence>
<evidence type="ECO:0000313" key="2">
    <source>
        <dbReference type="Proteomes" id="UP000076567"/>
    </source>
</evidence>
<dbReference type="RefSeq" id="WP_066245215.1">
    <property type="nucleotide sequence ID" value="NZ_LRFC01000038.1"/>
</dbReference>
<dbReference type="Pfam" id="PF11385">
    <property type="entry name" value="DUF3189"/>
    <property type="match status" value="1"/>
</dbReference>
<reference evidence="2" key="1">
    <citation type="submission" date="2016-01" db="EMBL/GenBank/DDBJ databases">
        <title>Draft genome of Chromobacterium sp. F49.</title>
        <authorList>
            <person name="Hong K.W."/>
        </authorList>
    </citation>
    <scope>NUCLEOTIDE SEQUENCE [LARGE SCALE GENOMIC DNA]</scope>
    <source>
        <strain evidence="2">P7IIIA</strain>
    </source>
</reference>
<sequence length="171" mass="19186">MIFIYNDYGGTHTTSLAAAFHLKKLPQHVELSKEQILNVEYFNKLKTSDMGTIIFHGIDEDGHSVYSVGRGRSKIFVPGLKNLYELLEKRNNTGERIIFSNTSPTVPLAMTFGGLFSRRLGIDFIGVPLLVKGAKQAAAQIAYLVEQTKQIAKESEHQVVILENKKDFLYP</sequence>
<dbReference type="Proteomes" id="UP000076567">
    <property type="component" value="Unassembled WGS sequence"/>
</dbReference>
<dbReference type="AlphaFoldDB" id="A0A163PU88"/>
<dbReference type="InterPro" id="IPR021525">
    <property type="entry name" value="DUF3189"/>
</dbReference>
<proteinExistence type="predicted"/>
<dbReference type="OrthoDB" id="1680616at2"/>